<dbReference type="AlphaFoldDB" id="A0A0L6UQK0"/>
<feature type="compositionally biased region" description="Basic and acidic residues" evidence="1">
    <location>
        <begin position="191"/>
        <end position="206"/>
    </location>
</feature>
<dbReference type="OrthoDB" id="2506366at2759"/>
<evidence type="ECO:0000313" key="3">
    <source>
        <dbReference type="Proteomes" id="UP000037035"/>
    </source>
</evidence>
<reference evidence="2 3" key="1">
    <citation type="submission" date="2015-08" db="EMBL/GenBank/DDBJ databases">
        <title>Next Generation Sequencing and Analysis of the Genome of Puccinia sorghi L Schw, the Causal Agent of Maize Common Rust.</title>
        <authorList>
            <person name="Rochi L."/>
            <person name="Burguener G."/>
            <person name="Darino M."/>
            <person name="Turjanski A."/>
            <person name="Kreff E."/>
            <person name="Dieguez M.J."/>
            <person name="Sacco F."/>
        </authorList>
    </citation>
    <scope>NUCLEOTIDE SEQUENCE [LARGE SCALE GENOMIC DNA]</scope>
    <source>
        <strain evidence="2 3">RO10H11247</strain>
    </source>
</reference>
<proteinExistence type="predicted"/>
<dbReference type="VEuPathDB" id="FungiDB:VP01_437g3"/>
<dbReference type="Proteomes" id="UP000037035">
    <property type="component" value="Unassembled WGS sequence"/>
</dbReference>
<protein>
    <submittedName>
        <fullName evidence="2">Uncharacterized protein</fullName>
    </submittedName>
</protein>
<organism evidence="2 3">
    <name type="scientific">Puccinia sorghi</name>
    <dbReference type="NCBI Taxonomy" id="27349"/>
    <lineage>
        <taxon>Eukaryota</taxon>
        <taxon>Fungi</taxon>
        <taxon>Dikarya</taxon>
        <taxon>Basidiomycota</taxon>
        <taxon>Pucciniomycotina</taxon>
        <taxon>Pucciniomycetes</taxon>
        <taxon>Pucciniales</taxon>
        <taxon>Pucciniaceae</taxon>
        <taxon>Puccinia</taxon>
    </lineage>
</organism>
<feature type="compositionally biased region" description="Pro residues" evidence="1">
    <location>
        <begin position="221"/>
        <end position="230"/>
    </location>
</feature>
<accession>A0A0L6UQK0</accession>
<evidence type="ECO:0000313" key="2">
    <source>
        <dbReference type="EMBL" id="KNZ50512.1"/>
    </source>
</evidence>
<comment type="caution">
    <text evidence="2">The sequence shown here is derived from an EMBL/GenBank/DDBJ whole genome shotgun (WGS) entry which is preliminary data.</text>
</comment>
<sequence>MSRGILFLVSKYLTTEKGGIQTKEDSRKFISDLEEILGYLKKMGYENEVAKELAHDKKLQQTKDGKGFIPKLDKLKDYMEASLSILALGVSTMGATTKIETNSAERRKIQNQWKVKVLENSPNFKRIINLYTELNTSHNTQALPPHFTLPRQPAAGTHWRRIVPKATDYVLLLSTNNSDAHYFLDFDQRMGDGLGKKGKEKEKAEESVPENMRKSTGNSPKAPPPNQEAN</sequence>
<gene>
    <name evidence="2" type="ORF">VP01_437g3</name>
</gene>
<evidence type="ECO:0000256" key="1">
    <source>
        <dbReference type="SAM" id="MobiDB-lite"/>
    </source>
</evidence>
<keyword evidence="3" id="KW-1185">Reference proteome</keyword>
<name>A0A0L6UQK0_9BASI</name>
<dbReference type="EMBL" id="LAVV01009479">
    <property type="protein sequence ID" value="KNZ50512.1"/>
    <property type="molecule type" value="Genomic_DNA"/>
</dbReference>
<feature type="region of interest" description="Disordered" evidence="1">
    <location>
        <begin position="191"/>
        <end position="230"/>
    </location>
</feature>